<reference evidence="1" key="1">
    <citation type="journal article" date="2005" name="PLoS Biol.">
        <title>New insights into metabolic properties of marine bacteria encoding proteorhodopsins.</title>
        <authorList>
            <person name="Sabehi G."/>
            <person name="Loy A."/>
            <person name="Jung K.H."/>
            <person name="Partha R."/>
            <person name="Spudich J.L."/>
            <person name="Isaacson T."/>
            <person name="Hirschberg J."/>
            <person name="Wagner M."/>
            <person name="Beja O."/>
        </authorList>
    </citation>
    <scope>NUCLEOTIDE SEQUENCE</scope>
</reference>
<protein>
    <submittedName>
        <fullName evidence="1">Uncharacterized protein</fullName>
    </submittedName>
</protein>
<accession>Q4JN24</accession>
<dbReference type="EMBL" id="DQ068067">
    <property type="protein sequence ID" value="AAY89973.1"/>
    <property type="molecule type" value="Genomic_DNA"/>
</dbReference>
<proteinExistence type="predicted"/>
<name>Q4JN24_9BACT</name>
<organism evidence="1">
    <name type="scientific">uncultured bacterium BAC13K9BAC</name>
    <dbReference type="NCBI Taxonomy" id="332979"/>
    <lineage>
        <taxon>Bacteria</taxon>
        <taxon>environmental samples</taxon>
    </lineage>
</organism>
<sequence length="187" mass="21859">MAIRIKSKWSKTVKRSKTPEDFGSALSFISWKLSLDKAKTLHGEDFEYENDHQRVSVIVEYMSFQVHLVDRLLYEDKADNDFRAEVMNSLGKQSSRIMQENCEDLFGPGDYKKGYINTLNLRSSEYSQFEFSRKGSNYSLYRHLSKKCQDVMGYSQTNKWVMDQIIDIDSVEILKKILEVYDSVTKS</sequence>
<evidence type="ECO:0000313" key="1">
    <source>
        <dbReference type="EMBL" id="AAY89973.1"/>
    </source>
</evidence>
<dbReference type="AlphaFoldDB" id="Q4JN24"/>